<dbReference type="Proteomes" id="UP000265618">
    <property type="component" value="Unassembled WGS sequence"/>
</dbReference>
<evidence type="ECO:0000313" key="2">
    <source>
        <dbReference type="Proteomes" id="UP000265618"/>
    </source>
</evidence>
<sequence length="22" mass="2693">DEAIDFIKPWGTVGFEWKRWVL</sequence>
<keyword evidence="2" id="KW-1185">Reference proteome</keyword>
<dbReference type="EMBL" id="BDIP01011206">
    <property type="protein sequence ID" value="GCA65461.1"/>
    <property type="molecule type" value="Genomic_DNA"/>
</dbReference>
<feature type="non-terminal residue" evidence="1">
    <location>
        <position position="1"/>
    </location>
</feature>
<dbReference type="AlphaFoldDB" id="A0A391NWJ3"/>
<name>A0A391NWJ3_9EUKA</name>
<evidence type="ECO:0000313" key="1">
    <source>
        <dbReference type="EMBL" id="GCA65461.1"/>
    </source>
</evidence>
<reference evidence="1 2" key="1">
    <citation type="journal article" date="2018" name="PLoS ONE">
        <title>The draft genome of Kipferlia bialata reveals reductive genome evolution in fornicate parasites.</title>
        <authorList>
            <person name="Tanifuji G."/>
            <person name="Takabayashi S."/>
            <person name="Kume K."/>
            <person name="Takagi M."/>
            <person name="Nakayama T."/>
            <person name="Kamikawa R."/>
            <person name="Inagaki Y."/>
            <person name="Hashimoto T."/>
        </authorList>
    </citation>
    <scope>NUCLEOTIDE SEQUENCE [LARGE SCALE GENOMIC DNA]</scope>
    <source>
        <strain evidence="1">NY0173</strain>
    </source>
</reference>
<organism evidence="1 2">
    <name type="scientific">Kipferlia bialata</name>
    <dbReference type="NCBI Taxonomy" id="797122"/>
    <lineage>
        <taxon>Eukaryota</taxon>
        <taxon>Metamonada</taxon>
        <taxon>Carpediemonas-like organisms</taxon>
        <taxon>Kipferlia</taxon>
    </lineage>
</organism>
<gene>
    <name evidence="1" type="ORF">KIPB_017171</name>
</gene>
<accession>A0A391NWJ3</accession>
<proteinExistence type="predicted"/>
<protein>
    <submittedName>
        <fullName evidence="1">Uncharacterized protein</fullName>
    </submittedName>
</protein>
<comment type="caution">
    <text evidence="1">The sequence shown here is derived from an EMBL/GenBank/DDBJ whole genome shotgun (WGS) entry which is preliminary data.</text>
</comment>